<keyword evidence="3 6" id="KW-0812">Transmembrane</keyword>
<sequence>MRARLLAILSAYTVSGSLGYFFAKYALEYSSPIFLIVLRYAIAGGILAALGGRIILQRDVAVLAALTASSSALWALGLEYVSPASSSVLSYTMPFFSVPLAYLILGERSTRWEILGMALGFLGVSIYSVPLMHGLRLLGALLTIGNAFFWASYTVYYRKLRSMNALSVNTTQLLLGSLMLLPLSWAGFHLEPTTDFLLYLLGLAIPSGAFTFFLWNLVLKEESVGRASALAFSVPIFSVALQSAMEMSAPPALELVGMAVMLTGIAISRRGLRDDGALDSRR</sequence>
<dbReference type="GO" id="GO:0005886">
    <property type="term" value="C:plasma membrane"/>
    <property type="evidence" value="ECO:0007669"/>
    <property type="project" value="UniProtKB-SubCell"/>
</dbReference>
<dbReference type="AlphaFoldDB" id="A0A4P2VF42"/>
<evidence type="ECO:0000256" key="3">
    <source>
        <dbReference type="ARBA" id="ARBA00022692"/>
    </source>
</evidence>
<reference evidence="8 9" key="1">
    <citation type="journal article" date="2019" name="ISME J.">
        <title>Isolation and characterization of a thermophilic sulfur- and iron-reducing thaumarchaeote from a terrestrial acidic hot spring.</title>
        <authorList>
            <person name="Kato S."/>
            <person name="Itoh T."/>
            <person name="Yuki M."/>
            <person name="Nagamori M."/>
            <person name="Ohnishi M."/>
            <person name="Uematsu K."/>
            <person name="Suzuki K."/>
            <person name="Takashina T."/>
            <person name="Ohkuma M."/>
        </authorList>
    </citation>
    <scope>NUCLEOTIDE SEQUENCE [LARGE SCALE GENOMIC DNA]</scope>
    <source>
        <strain evidence="8 9">NAS-02</strain>
    </source>
</reference>
<feature type="transmembrane region" description="Helical" evidence="6">
    <location>
        <begin position="168"/>
        <end position="190"/>
    </location>
</feature>
<dbReference type="GeneID" id="55584519"/>
<evidence type="ECO:0000256" key="4">
    <source>
        <dbReference type="ARBA" id="ARBA00022989"/>
    </source>
</evidence>
<keyword evidence="2" id="KW-1003">Cell membrane</keyword>
<dbReference type="Pfam" id="PF00892">
    <property type="entry name" value="EamA"/>
    <property type="match status" value="2"/>
</dbReference>
<accession>A0A4P2VF42</accession>
<dbReference type="InterPro" id="IPR037185">
    <property type="entry name" value="EmrE-like"/>
</dbReference>
<feature type="domain" description="EamA" evidence="7">
    <location>
        <begin position="138"/>
        <end position="268"/>
    </location>
</feature>
<proteinExistence type="predicted"/>
<feature type="domain" description="EamA" evidence="7">
    <location>
        <begin position="5"/>
        <end position="127"/>
    </location>
</feature>
<evidence type="ECO:0000313" key="8">
    <source>
        <dbReference type="EMBL" id="BBE42093.1"/>
    </source>
</evidence>
<evidence type="ECO:0000256" key="1">
    <source>
        <dbReference type="ARBA" id="ARBA00004651"/>
    </source>
</evidence>
<keyword evidence="5 6" id="KW-0472">Membrane</keyword>
<feature type="transmembrane region" description="Helical" evidence="6">
    <location>
        <begin position="196"/>
        <end position="215"/>
    </location>
</feature>
<organism evidence="8 9">
    <name type="scientific">Conexivisphaera calida</name>
    <dbReference type="NCBI Taxonomy" id="1874277"/>
    <lineage>
        <taxon>Archaea</taxon>
        <taxon>Nitrososphaerota</taxon>
        <taxon>Conexivisphaeria</taxon>
        <taxon>Conexivisphaerales</taxon>
        <taxon>Conexivisphaeraceae</taxon>
        <taxon>Conexivisphaera</taxon>
    </lineage>
</organism>
<comment type="subcellular location">
    <subcellularLocation>
        <location evidence="1">Cell membrane</location>
        <topology evidence="1">Multi-pass membrane protein</topology>
    </subcellularLocation>
</comment>
<dbReference type="KEGG" id="ccai:NAS2_0704"/>
<dbReference type="SUPFAM" id="SSF103481">
    <property type="entry name" value="Multidrug resistance efflux transporter EmrE"/>
    <property type="match status" value="2"/>
</dbReference>
<feature type="transmembrane region" description="Helical" evidence="6">
    <location>
        <begin position="29"/>
        <end position="50"/>
    </location>
</feature>
<feature type="transmembrane region" description="Helical" evidence="6">
    <location>
        <begin position="112"/>
        <end position="129"/>
    </location>
</feature>
<protein>
    <submittedName>
        <fullName evidence="8">Permease of the drug/metabolite transporter superfamily</fullName>
    </submittedName>
</protein>
<feature type="transmembrane region" description="Helical" evidence="6">
    <location>
        <begin position="251"/>
        <end position="272"/>
    </location>
</feature>
<evidence type="ECO:0000256" key="6">
    <source>
        <dbReference type="SAM" id="Phobius"/>
    </source>
</evidence>
<dbReference type="InterPro" id="IPR050638">
    <property type="entry name" value="AA-Vitamin_Transporters"/>
</dbReference>
<feature type="transmembrane region" description="Helical" evidence="6">
    <location>
        <begin position="88"/>
        <end position="105"/>
    </location>
</feature>
<dbReference type="EMBL" id="AP018732">
    <property type="protein sequence ID" value="BBE42093.1"/>
    <property type="molecule type" value="Genomic_DNA"/>
</dbReference>
<keyword evidence="4 6" id="KW-1133">Transmembrane helix</keyword>
<dbReference type="PANTHER" id="PTHR32322">
    <property type="entry name" value="INNER MEMBRANE TRANSPORTER"/>
    <property type="match status" value="1"/>
</dbReference>
<evidence type="ECO:0000256" key="5">
    <source>
        <dbReference type="ARBA" id="ARBA00023136"/>
    </source>
</evidence>
<feature type="transmembrane region" description="Helical" evidence="6">
    <location>
        <begin position="62"/>
        <end position="82"/>
    </location>
</feature>
<dbReference type="InterPro" id="IPR000620">
    <property type="entry name" value="EamA_dom"/>
</dbReference>
<evidence type="ECO:0000256" key="2">
    <source>
        <dbReference type="ARBA" id="ARBA00022475"/>
    </source>
</evidence>
<gene>
    <name evidence="8" type="ORF">NAS2_0704</name>
</gene>
<keyword evidence="9" id="KW-1185">Reference proteome</keyword>
<dbReference type="PANTHER" id="PTHR32322:SF18">
    <property type="entry name" value="S-ADENOSYLMETHIONINE_S-ADENOSYLHOMOCYSTEINE TRANSPORTER"/>
    <property type="match status" value="1"/>
</dbReference>
<evidence type="ECO:0000313" key="9">
    <source>
        <dbReference type="Proteomes" id="UP000509448"/>
    </source>
</evidence>
<feature type="transmembrane region" description="Helical" evidence="6">
    <location>
        <begin position="227"/>
        <end position="245"/>
    </location>
</feature>
<dbReference type="RefSeq" id="WP_232085605.1">
    <property type="nucleotide sequence ID" value="NZ_AP018732.1"/>
</dbReference>
<name>A0A4P2VF42_9ARCH</name>
<feature type="transmembrane region" description="Helical" evidence="6">
    <location>
        <begin position="135"/>
        <end position="156"/>
    </location>
</feature>
<evidence type="ECO:0000259" key="7">
    <source>
        <dbReference type="Pfam" id="PF00892"/>
    </source>
</evidence>
<dbReference type="Proteomes" id="UP000509448">
    <property type="component" value="Chromosome"/>
</dbReference>